<feature type="compositionally biased region" description="Polar residues" evidence="7">
    <location>
        <begin position="1"/>
        <end position="13"/>
    </location>
</feature>
<dbReference type="PANTHER" id="PTHR46542">
    <property type="entry name" value="X-BOX BINDING PROTEIN 1"/>
    <property type="match status" value="1"/>
</dbReference>
<dbReference type="CDD" id="cd14812">
    <property type="entry name" value="bZIP_u3"/>
    <property type="match status" value="1"/>
</dbReference>
<dbReference type="PROSITE" id="PS50217">
    <property type="entry name" value="BZIP"/>
    <property type="match status" value="1"/>
</dbReference>
<accession>A0A9P7V170</accession>
<dbReference type="PANTHER" id="PTHR46542:SF1">
    <property type="entry name" value="X-BOX BINDING PROTEIN 1"/>
    <property type="match status" value="1"/>
</dbReference>
<reference evidence="9" key="1">
    <citation type="journal article" date="2021" name="Genome Biol. Evol.">
        <title>The assembled and annotated genome of the fairy-ring fungus Marasmius oreades.</title>
        <authorList>
            <person name="Hiltunen M."/>
            <person name="Ament-Velasquez S.L."/>
            <person name="Johannesson H."/>
        </authorList>
    </citation>
    <scope>NUCLEOTIDE SEQUENCE</scope>
    <source>
        <strain evidence="9">03SP1</strain>
    </source>
</reference>
<dbReference type="GO" id="GO:0000977">
    <property type="term" value="F:RNA polymerase II transcription regulatory region sequence-specific DNA binding"/>
    <property type="evidence" value="ECO:0007669"/>
    <property type="project" value="TreeGrafter"/>
</dbReference>
<dbReference type="EMBL" id="CM032181">
    <property type="protein sequence ID" value="KAG7098466.1"/>
    <property type="molecule type" value="Genomic_DNA"/>
</dbReference>
<dbReference type="SMART" id="SM00338">
    <property type="entry name" value="BRLZ"/>
    <property type="match status" value="1"/>
</dbReference>
<evidence type="ECO:0000256" key="7">
    <source>
        <dbReference type="SAM" id="MobiDB-lite"/>
    </source>
</evidence>
<keyword evidence="5" id="KW-0539">Nucleus</keyword>
<feature type="domain" description="BZIP" evidence="8">
    <location>
        <begin position="29"/>
        <end position="72"/>
    </location>
</feature>
<feature type="region of interest" description="Disordered" evidence="7">
    <location>
        <begin position="183"/>
        <end position="203"/>
    </location>
</feature>
<protein>
    <recommendedName>
        <fullName evidence="6">X-box-binding protein 1</fullName>
    </recommendedName>
</protein>
<evidence type="ECO:0000256" key="4">
    <source>
        <dbReference type="ARBA" id="ARBA00023163"/>
    </source>
</evidence>
<dbReference type="AlphaFoldDB" id="A0A9P7V170"/>
<feature type="region of interest" description="Disordered" evidence="7">
    <location>
        <begin position="1"/>
        <end position="87"/>
    </location>
</feature>
<dbReference type="InterPro" id="IPR046347">
    <property type="entry name" value="bZIP_sf"/>
</dbReference>
<evidence type="ECO:0000259" key="8">
    <source>
        <dbReference type="PROSITE" id="PS50217"/>
    </source>
</evidence>
<evidence type="ECO:0000256" key="6">
    <source>
        <dbReference type="ARBA" id="ARBA00040165"/>
    </source>
</evidence>
<evidence type="ECO:0000256" key="2">
    <source>
        <dbReference type="ARBA" id="ARBA00023015"/>
    </source>
</evidence>
<gene>
    <name evidence="9" type="ORF">E1B28_000412</name>
</gene>
<evidence type="ECO:0000313" key="9">
    <source>
        <dbReference type="EMBL" id="KAG7098466.1"/>
    </source>
</evidence>
<dbReference type="Gene3D" id="1.20.5.170">
    <property type="match status" value="1"/>
</dbReference>
<dbReference type="GO" id="GO:0000981">
    <property type="term" value="F:DNA-binding transcription factor activity, RNA polymerase II-specific"/>
    <property type="evidence" value="ECO:0007669"/>
    <property type="project" value="TreeGrafter"/>
</dbReference>
<keyword evidence="3" id="KW-0238">DNA-binding</keyword>
<evidence type="ECO:0000256" key="1">
    <source>
        <dbReference type="ARBA" id="ARBA00022843"/>
    </source>
</evidence>
<keyword evidence="1" id="KW-0832">Ubl conjugation</keyword>
<dbReference type="GeneID" id="66069488"/>
<feature type="compositionally biased region" description="Low complexity" evidence="7">
    <location>
        <begin position="116"/>
        <end position="164"/>
    </location>
</feature>
<dbReference type="PROSITE" id="PS00036">
    <property type="entry name" value="BZIP_BASIC"/>
    <property type="match status" value="1"/>
</dbReference>
<name>A0A9P7V170_9AGAR</name>
<evidence type="ECO:0000313" key="10">
    <source>
        <dbReference type="Proteomes" id="UP001049176"/>
    </source>
</evidence>
<feature type="compositionally biased region" description="Basic and acidic residues" evidence="7">
    <location>
        <begin position="57"/>
        <end position="70"/>
    </location>
</feature>
<evidence type="ECO:0000256" key="3">
    <source>
        <dbReference type="ARBA" id="ARBA00023125"/>
    </source>
</evidence>
<keyword evidence="2" id="KW-0805">Transcription regulation</keyword>
<dbReference type="InterPro" id="IPR052470">
    <property type="entry name" value="ER_Stress-Reg_TF"/>
</dbReference>
<dbReference type="Pfam" id="PF00170">
    <property type="entry name" value="bZIP_1"/>
    <property type="match status" value="1"/>
</dbReference>
<dbReference type="GO" id="GO:0005634">
    <property type="term" value="C:nucleus"/>
    <property type="evidence" value="ECO:0007669"/>
    <property type="project" value="TreeGrafter"/>
</dbReference>
<dbReference type="InterPro" id="IPR004827">
    <property type="entry name" value="bZIP"/>
</dbReference>
<organism evidence="9 10">
    <name type="scientific">Marasmius oreades</name>
    <name type="common">fairy-ring Marasmius</name>
    <dbReference type="NCBI Taxonomy" id="181124"/>
    <lineage>
        <taxon>Eukaryota</taxon>
        <taxon>Fungi</taxon>
        <taxon>Dikarya</taxon>
        <taxon>Basidiomycota</taxon>
        <taxon>Agaricomycotina</taxon>
        <taxon>Agaricomycetes</taxon>
        <taxon>Agaricomycetidae</taxon>
        <taxon>Agaricales</taxon>
        <taxon>Marasmiineae</taxon>
        <taxon>Marasmiaceae</taxon>
        <taxon>Marasmius</taxon>
    </lineage>
</organism>
<dbReference type="SUPFAM" id="SSF57959">
    <property type="entry name" value="Leucine zipper domain"/>
    <property type="match status" value="1"/>
</dbReference>
<keyword evidence="10" id="KW-1185">Reference proteome</keyword>
<evidence type="ECO:0000256" key="5">
    <source>
        <dbReference type="ARBA" id="ARBA00023242"/>
    </source>
</evidence>
<dbReference type="Proteomes" id="UP001049176">
    <property type="component" value="Chromosome 1"/>
</dbReference>
<comment type="caution">
    <text evidence="9">The sequence shown here is derived from an EMBL/GenBank/DDBJ whole genome shotgun (WGS) entry which is preliminary data.</text>
</comment>
<feature type="region of interest" description="Disordered" evidence="7">
    <location>
        <begin position="115"/>
        <end position="168"/>
    </location>
</feature>
<dbReference type="OrthoDB" id="295274at2759"/>
<feature type="compositionally biased region" description="Basic and acidic residues" evidence="7">
    <location>
        <begin position="23"/>
        <end position="33"/>
    </location>
</feature>
<sequence length="316" mass="34962">MSSTEFKPESSPSLAGPSRKRPRSEVTSEERKEARAHRNRIAAQNSRDRRKAQFTYLERRVTELEDENKRLRAGLPPADPQQDAKDLENQELRARIVTLERGLEAVVKAFAVQGLPSSIPPTDISSSVKSSETTPSSSAEPPTPVLTPSLTSSPSSAGSPEPVSFPISPASSHASLDFSFAPSLPSASRLSPTPESESTRHLARVATTRVTPRVSLQRVNSNSTPLTSTTPKATILSPISQRHPWTPSMMRQWKLSSMKSSTATLAHLHLNPLNNPTQVQGQRKPRVYKLLIYSRLPDKLKGTRRRRRPPVTHRRK</sequence>
<keyword evidence="4" id="KW-0804">Transcription</keyword>
<dbReference type="KEGG" id="more:E1B28_000412"/>
<dbReference type="RefSeq" id="XP_043014936.1">
    <property type="nucleotide sequence ID" value="XM_043146236.1"/>
</dbReference>
<proteinExistence type="predicted"/>